<keyword evidence="3" id="KW-1185">Reference proteome</keyword>
<evidence type="ECO:0000313" key="2">
    <source>
        <dbReference type="EMBL" id="KAK4004616.1"/>
    </source>
</evidence>
<dbReference type="Proteomes" id="UP001234178">
    <property type="component" value="Unassembled WGS sequence"/>
</dbReference>
<proteinExistence type="predicted"/>
<dbReference type="EMBL" id="JAOYFB010000001">
    <property type="protein sequence ID" value="KAK4004616.1"/>
    <property type="molecule type" value="Genomic_DNA"/>
</dbReference>
<comment type="caution">
    <text evidence="2">The sequence shown here is derived from an EMBL/GenBank/DDBJ whole genome shotgun (WGS) entry which is preliminary data.</text>
</comment>
<reference evidence="2 3" key="1">
    <citation type="journal article" date="2023" name="Nucleic Acids Res.">
        <title>The hologenome of Daphnia magna reveals possible DNA methylation and microbiome-mediated evolution of the host genome.</title>
        <authorList>
            <person name="Chaturvedi A."/>
            <person name="Li X."/>
            <person name="Dhandapani V."/>
            <person name="Marshall H."/>
            <person name="Kissane S."/>
            <person name="Cuenca-Cambronero M."/>
            <person name="Asole G."/>
            <person name="Calvet F."/>
            <person name="Ruiz-Romero M."/>
            <person name="Marangio P."/>
            <person name="Guigo R."/>
            <person name="Rago D."/>
            <person name="Mirbahai L."/>
            <person name="Eastwood N."/>
            <person name="Colbourne J.K."/>
            <person name="Zhou J."/>
            <person name="Mallon E."/>
            <person name="Orsini L."/>
        </authorList>
    </citation>
    <scope>NUCLEOTIDE SEQUENCE [LARGE SCALE GENOMIC DNA]</scope>
    <source>
        <strain evidence="2">LRV0_1</strain>
    </source>
</reference>
<protein>
    <submittedName>
        <fullName evidence="2">Uncharacterized protein</fullName>
    </submittedName>
</protein>
<feature type="compositionally biased region" description="Basic and acidic residues" evidence="1">
    <location>
        <begin position="26"/>
        <end position="35"/>
    </location>
</feature>
<feature type="compositionally biased region" description="Polar residues" evidence="1">
    <location>
        <begin position="13"/>
        <end position="25"/>
    </location>
</feature>
<organism evidence="2 3">
    <name type="scientific">Daphnia magna</name>
    <dbReference type="NCBI Taxonomy" id="35525"/>
    <lineage>
        <taxon>Eukaryota</taxon>
        <taxon>Metazoa</taxon>
        <taxon>Ecdysozoa</taxon>
        <taxon>Arthropoda</taxon>
        <taxon>Crustacea</taxon>
        <taxon>Branchiopoda</taxon>
        <taxon>Diplostraca</taxon>
        <taxon>Cladocera</taxon>
        <taxon>Anomopoda</taxon>
        <taxon>Daphniidae</taxon>
        <taxon>Daphnia</taxon>
    </lineage>
</organism>
<name>A0ABQ9YVJ2_9CRUS</name>
<gene>
    <name evidence="2" type="ORF">OUZ56_006348</name>
</gene>
<accession>A0ABQ9YVJ2</accession>
<evidence type="ECO:0000256" key="1">
    <source>
        <dbReference type="SAM" id="MobiDB-lite"/>
    </source>
</evidence>
<sequence>MIYNPAVHFLVVNSSQRSQTPSDTKQQNKPDADGRGCVKDDVSVCVRCCRGLSITVNGGVFNLEERIKNPVNAN</sequence>
<feature type="region of interest" description="Disordered" evidence="1">
    <location>
        <begin position="13"/>
        <end position="35"/>
    </location>
</feature>
<evidence type="ECO:0000313" key="3">
    <source>
        <dbReference type="Proteomes" id="UP001234178"/>
    </source>
</evidence>